<feature type="region of interest" description="Disordered" evidence="1">
    <location>
        <begin position="15"/>
        <end position="74"/>
    </location>
</feature>
<dbReference type="AlphaFoldDB" id="A0AAV2MQT1"/>
<evidence type="ECO:0000313" key="3">
    <source>
        <dbReference type="Proteomes" id="UP001497482"/>
    </source>
</evidence>
<feature type="compositionally biased region" description="Basic and acidic residues" evidence="1">
    <location>
        <begin position="21"/>
        <end position="35"/>
    </location>
</feature>
<evidence type="ECO:0000313" key="2">
    <source>
        <dbReference type="EMBL" id="CAL1615635.1"/>
    </source>
</evidence>
<keyword evidence="3" id="KW-1185">Reference proteome</keyword>
<sequence length="74" mass="8230">MCVCSRRGQLALLSTGYSEEEGQREKRGAEEHSDMPWESLRGRFGGQVGLPGEESERDRDKGGRRAVKKGSNPH</sequence>
<dbReference type="Proteomes" id="UP001497482">
    <property type="component" value="Chromosome 9"/>
</dbReference>
<dbReference type="EMBL" id="OZ035831">
    <property type="protein sequence ID" value="CAL1615635.1"/>
    <property type="molecule type" value="Genomic_DNA"/>
</dbReference>
<gene>
    <name evidence="2" type="ORF">KC01_LOCUS41547</name>
</gene>
<name>A0AAV2MQT1_KNICA</name>
<organism evidence="2 3">
    <name type="scientific">Knipowitschia caucasica</name>
    <name type="common">Caucasian dwarf goby</name>
    <name type="synonym">Pomatoschistus caucasicus</name>
    <dbReference type="NCBI Taxonomy" id="637954"/>
    <lineage>
        <taxon>Eukaryota</taxon>
        <taxon>Metazoa</taxon>
        <taxon>Chordata</taxon>
        <taxon>Craniata</taxon>
        <taxon>Vertebrata</taxon>
        <taxon>Euteleostomi</taxon>
        <taxon>Actinopterygii</taxon>
        <taxon>Neopterygii</taxon>
        <taxon>Teleostei</taxon>
        <taxon>Neoteleostei</taxon>
        <taxon>Acanthomorphata</taxon>
        <taxon>Gobiaria</taxon>
        <taxon>Gobiiformes</taxon>
        <taxon>Gobioidei</taxon>
        <taxon>Gobiidae</taxon>
        <taxon>Gobiinae</taxon>
        <taxon>Knipowitschia</taxon>
    </lineage>
</organism>
<protein>
    <submittedName>
        <fullName evidence="2">Uncharacterized protein</fullName>
    </submittedName>
</protein>
<reference evidence="2 3" key="1">
    <citation type="submission" date="2024-04" db="EMBL/GenBank/DDBJ databases">
        <authorList>
            <person name="Waldvogel A.-M."/>
            <person name="Schoenle A."/>
        </authorList>
    </citation>
    <scope>NUCLEOTIDE SEQUENCE [LARGE SCALE GENOMIC DNA]</scope>
</reference>
<accession>A0AAV2MQT1</accession>
<proteinExistence type="predicted"/>
<evidence type="ECO:0000256" key="1">
    <source>
        <dbReference type="SAM" id="MobiDB-lite"/>
    </source>
</evidence>
<feature type="compositionally biased region" description="Basic and acidic residues" evidence="1">
    <location>
        <begin position="54"/>
        <end position="63"/>
    </location>
</feature>